<keyword evidence="2 5" id="KW-0479">Metal-binding</keyword>
<dbReference type="AlphaFoldDB" id="A0A1I0EEB0"/>
<dbReference type="InterPro" id="IPR004294">
    <property type="entry name" value="Carotenoid_Oase"/>
</dbReference>
<feature type="binding site" evidence="5">
    <location>
        <position position="168"/>
    </location>
    <ligand>
        <name>Fe cation</name>
        <dbReference type="ChEBI" id="CHEBI:24875"/>
        <note>catalytic</note>
    </ligand>
</feature>
<dbReference type="Proteomes" id="UP000183339">
    <property type="component" value="Unassembled WGS sequence"/>
</dbReference>
<evidence type="ECO:0000313" key="6">
    <source>
        <dbReference type="EMBL" id="SET43081.1"/>
    </source>
</evidence>
<feature type="binding site" evidence="5">
    <location>
        <position position="216"/>
    </location>
    <ligand>
        <name>Fe cation</name>
        <dbReference type="ChEBI" id="CHEBI:24875"/>
        <note>catalytic</note>
    </ligand>
</feature>
<gene>
    <name evidence="6" type="ORF">SAMN05216412_106126</name>
</gene>
<evidence type="ECO:0000256" key="1">
    <source>
        <dbReference type="ARBA" id="ARBA00006787"/>
    </source>
</evidence>
<sequence length="471" mass="53126">MTCDYKKGFADQTKEITVSSLEVEGVIPDWLSGTLVRNGPARFRLEGKTLNHWFDGLAMLHKFDIANGHISYANRFLDTPALRAAKDGKMKYGEFATDPCRSLFKRITQVFTGSTSGANANVSIGKIAKEFVAQTETPLPVAFDVDTLKTIGIVSYSDGLKGNLTTAHPHQDQGDQFNYLLSFGHKSTYNVYRLSDGSKKRQLIGSYSTGRPSYMHSFGLSQQYLILMEFPLVVNPISMLVRGKPFIANYTWKPERGTRFSLVDRQTGEVRYAHTDEAWFGFHHVNAFDNNDHSKIDLDIIVYPDADVVQYFYLNSLLNKRNQEAYPKNELRRFTIDVPAGTVSSRRLVDHSAELPRINYEQCNRKTYRYVYANGIARQGESAFLDTVVKFDLTGDVKEWRQDGQYPGESVFVARPDARSEDDGILLTVVLDSTANNSYLLLLDARDLSEIARASVPQHVPFGFHGAYIRS</sequence>
<keyword evidence="6" id="KW-0223">Dioxygenase</keyword>
<dbReference type="PANTHER" id="PTHR10543">
    <property type="entry name" value="BETA-CAROTENE DIOXYGENASE"/>
    <property type="match status" value="1"/>
</dbReference>
<comment type="similarity">
    <text evidence="1">Belongs to the carotenoid oxygenase family.</text>
</comment>
<dbReference type="PANTHER" id="PTHR10543:SF24">
    <property type="entry name" value="CAROTENOID ISOMEROOXYGENASE"/>
    <property type="match status" value="1"/>
</dbReference>
<proteinExistence type="inferred from homology"/>
<protein>
    <submittedName>
        <fullName evidence="6">Carotenoid cleavage dioxygenase</fullName>
    </submittedName>
</protein>
<dbReference type="EMBL" id="FOHI01000006">
    <property type="protein sequence ID" value="SET43081.1"/>
    <property type="molecule type" value="Genomic_DNA"/>
</dbReference>
<reference evidence="6 7" key="1">
    <citation type="submission" date="2016-10" db="EMBL/GenBank/DDBJ databases">
        <authorList>
            <person name="de Groot N.N."/>
        </authorList>
    </citation>
    <scope>NUCLEOTIDE SEQUENCE [LARGE SCALE GENOMIC DNA]</scope>
    <source>
        <strain evidence="6 7">Nl7</strain>
    </source>
</reference>
<dbReference type="Pfam" id="PF03055">
    <property type="entry name" value="RPE65"/>
    <property type="match status" value="1"/>
</dbReference>
<evidence type="ECO:0000256" key="3">
    <source>
        <dbReference type="ARBA" id="ARBA00023002"/>
    </source>
</evidence>
<comment type="cofactor">
    <cofactor evidence="5">
        <name>Fe(2+)</name>
        <dbReference type="ChEBI" id="CHEBI:29033"/>
    </cofactor>
    <text evidence="5">Binds 1 Fe(2+) ion per subunit.</text>
</comment>
<keyword evidence="3" id="KW-0560">Oxidoreductase</keyword>
<feature type="binding site" evidence="5">
    <location>
        <position position="465"/>
    </location>
    <ligand>
        <name>Fe cation</name>
        <dbReference type="ChEBI" id="CHEBI:24875"/>
        <note>catalytic</note>
    </ligand>
</feature>
<dbReference type="OrthoDB" id="6636843at2"/>
<evidence type="ECO:0000256" key="2">
    <source>
        <dbReference type="ARBA" id="ARBA00022723"/>
    </source>
</evidence>
<dbReference type="GO" id="GO:0010436">
    <property type="term" value="F:carotenoid dioxygenase activity"/>
    <property type="evidence" value="ECO:0007669"/>
    <property type="project" value="TreeGrafter"/>
</dbReference>
<evidence type="ECO:0000256" key="5">
    <source>
        <dbReference type="PIRSR" id="PIRSR604294-1"/>
    </source>
</evidence>
<evidence type="ECO:0000313" key="7">
    <source>
        <dbReference type="Proteomes" id="UP000183339"/>
    </source>
</evidence>
<dbReference type="GO" id="GO:0016121">
    <property type="term" value="P:carotene catabolic process"/>
    <property type="evidence" value="ECO:0007669"/>
    <property type="project" value="TreeGrafter"/>
</dbReference>
<keyword evidence="4 5" id="KW-0408">Iron</keyword>
<evidence type="ECO:0000256" key="4">
    <source>
        <dbReference type="ARBA" id="ARBA00023004"/>
    </source>
</evidence>
<feature type="binding site" evidence="5">
    <location>
        <position position="283"/>
    </location>
    <ligand>
        <name>Fe cation</name>
        <dbReference type="ChEBI" id="CHEBI:24875"/>
        <note>catalytic</note>
    </ligand>
</feature>
<name>A0A1I0EEB0_9PROT</name>
<organism evidence="6 7">
    <name type="scientific">Nitrosospira multiformis</name>
    <dbReference type="NCBI Taxonomy" id="1231"/>
    <lineage>
        <taxon>Bacteria</taxon>
        <taxon>Pseudomonadati</taxon>
        <taxon>Pseudomonadota</taxon>
        <taxon>Betaproteobacteria</taxon>
        <taxon>Nitrosomonadales</taxon>
        <taxon>Nitrosomonadaceae</taxon>
        <taxon>Nitrosospira</taxon>
    </lineage>
</organism>
<accession>A0A1I0EEB0</accession>
<dbReference type="GO" id="GO:0046872">
    <property type="term" value="F:metal ion binding"/>
    <property type="evidence" value="ECO:0007669"/>
    <property type="project" value="UniProtKB-KW"/>
</dbReference>